<dbReference type="Proteomes" id="UP000243478">
    <property type="component" value="Unassembled WGS sequence"/>
</dbReference>
<dbReference type="PATRIC" id="fig|40324.63.peg.3822"/>
<evidence type="ECO:0000313" key="2">
    <source>
        <dbReference type="EMBL" id="KKD57257.1"/>
    </source>
</evidence>
<evidence type="ECO:0000256" key="1">
    <source>
        <dbReference type="SAM" id="MobiDB-lite"/>
    </source>
</evidence>
<protein>
    <submittedName>
        <fullName evidence="2">Uncharacterized protein</fullName>
    </submittedName>
</protein>
<reference evidence="2 3" key="1">
    <citation type="submission" date="2015-03" db="EMBL/GenBank/DDBJ databases">
        <title>Draft genome of Stenotrophomonas maltophila isolated from urine specimen.</title>
        <authorList>
            <person name="Murugan N."/>
            <person name="Malathi J."/>
            <person name="Umashankar V."/>
            <person name="Madhavan H."/>
        </authorList>
    </citation>
    <scope>NUCLEOTIDE SEQUENCE [LARGE SCALE GENOMIC DNA]</scope>
    <source>
        <strain evidence="2 3">JMNMN1</strain>
    </source>
</reference>
<evidence type="ECO:0000313" key="3">
    <source>
        <dbReference type="Proteomes" id="UP000243478"/>
    </source>
</evidence>
<comment type="caution">
    <text evidence="2">The sequence shown here is derived from an EMBL/GenBank/DDBJ whole genome shotgun (WGS) entry which is preliminary data.</text>
</comment>
<sequence>MSPARRRWNQRFQHQREHGVLPRAQTRQGRLEHAARAAFGEEARRRGHVPGRIPGLHSLCRRVLQHG</sequence>
<name>A0A0F5ZPL0_STEMA</name>
<accession>A0A0F5ZPL0</accession>
<organism evidence="2 3">
    <name type="scientific">Stenotrophomonas maltophilia</name>
    <name type="common">Pseudomonas maltophilia</name>
    <name type="synonym">Xanthomonas maltophilia</name>
    <dbReference type="NCBI Taxonomy" id="40324"/>
    <lineage>
        <taxon>Bacteria</taxon>
        <taxon>Pseudomonadati</taxon>
        <taxon>Pseudomonadota</taxon>
        <taxon>Gammaproteobacteria</taxon>
        <taxon>Lysobacterales</taxon>
        <taxon>Lysobacteraceae</taxon>
        <taxon>Stenotrophomonas</taxon>
        <taxon>Stenotrophomonas maltophilia group</taxon>
    </lineage>
</organism>
<feature type="region of interest" description="Disordered" evidence="1">
    <location>
        <begin position="1"/>
        <end position="30"/>
    </location>
</feature>
<proteinExistence type="predicted"/>
<dbReference type="AlphaFoldDB" id="A0A0F5ZPL0"/>
<dbReference type="EMBL" id="JZRZ01000018">
    <property type="protein sequence ID" value="KKD57257.1"/>
    <property type="molecule type" value="Genomic_DNA"/>
</dbReference>
<gene>
    <name evidence="2" type="ORF">VM57_10340</name>
</gene>